<dbReference type="AlphaFoldDB" id="A0A7W9FRW6"/>
<dbReference type="EMBL" id="JACHLJ010000001">
    <property type="protein sequence ID" value="MBB5770449.1"/>
    <property type="molecule type" value="Genomic_DNA"/>
</dbReference>
<evidence type="ECO:0000313" key="3">
    <source>
        <dbReference type="Proteomes" id="UP000556201"/>
    </source>
</evidence>
<reference evidence="2 3" key="1">
    <citation type="submission" date="2020-08" db="EMBL/GenBank/DDBJ databases">
        <title>Functional genomics of gut bacteria from endangered species of beetles.</title>
        <authorList>
            <person name="Carlos-Shanley C."/>
        </authorList>
    </citation>
    <scope>NUCLEOTIDE SEQUENCE [LARGE SCALE GENOMIC DNA]</scope>
    <source>
        <strain evidence="2 3">S00192</strain>
    </source>
</reference>
<accession>A0A7W9FRW6</accession>
<sequence length="227" mass="25478">MIGMILAAALLSQQAPAGLSAEARALVAPVAEAIAAEKARQAALPPPTTDRERLERMGALDQVGRRAFTVLDFSALPADERQSAETLAWADINAVDKALLDELLTMVPAEGWFRKSVYGERAAGAAFLIIQHSDLENWRRFVPVLEPLVAQGEVEGQSYGLMYDRLAINEGRPQRYGTQMTCKEGRWVVDTLEDPERVEQWRREMKFPWTLAEYEARFRDYPPCTQQ</sequence>
<feature type="signal peptide" evidence="1">
    <location>
        <begin position="1"/>
        <end position="17"/>
    </location>
</feature>
<evidence type="ECO:0000256" key="1">
    <source>
        <dbReference type="SAM" id="SignalP"/>
    </source>
</evidence>
<comment type="caution">
    <text evidence="2">The sequence shown here is derived from an EMBL/GenBank/DDBJ whole genome shotgun (WGS) entry which is preliminary data.</text>
</comment>
<keyword evidence="1" id="KW-0732">Signal</keyword>
<organism evidence="2 3">
    <name type="scientific">Brevundimonas vesicularis</name>
    <name type="common">Pseudomonas vesicularis</name>
    <dbReference type="NCBI Taxonomy" id="41276"/>
    <lineage>
        <taxon>Bacteria</taxon>
        <taxon>Pseudomonadati</taxon>
        <taxon>Pseudomonadota</taxon>
        <taxon>Alphaproteobacteria</taxon>
        <taxon>Caulobacterales</taxon>
        <taxon>Caulobacteraceae</taxon>
        <taxon>Brevundimonas</taxon>
    </lineage>
</organism>
<evidence type="ECO:0000313" key="2">
    <source>
        <dbReference type="EMBL" id="MBB5770449.1"/>
    </source>
</evidence>
<feature type="chain" id="PRO_5031322117" evidence="1">
    <location>
        <begin position="18"/>
        <end position="227"/>
    </location>
</feature>
<dbReference type="Pfam" id="PF20329">
    <property type="entry name" value="DUF6624"/>
    <property type="match status" value="1"/>
</dbReference>
<name>A0A7W9FRW6_BREVE</name>
<dbReference type="RefSeq" id="WP_184277991.1">
    <property type="nucleotide sequence ID" value="NZ_JACHLJ010000001.1"/>
</dbReference>
<proteinExistence type="predicted"/>
<dbReference type="Proteomes" id="UP000556201">
    <property type="component" value="Unassembled WGS sequence"/>
</dbReference>
<dbReference type="InterPro" id="IPR046732">
    <property type="entry name" value="DUF6624"/>
</dbReference>
<gene>
    <name evidence="2" type="ORF">HNP47_000418</name>
</gene>
<protein>
    <submittedName>
        <fullName evidence="2">Uncharacterized protein</fullName>
    </submittedName>
</protein>